<dbReference type="Proteomes" id="UP000254601">
    <property type="component" value="Unassembled WGS sequence"/>
</dbReference>
<evidence type="ECO:0000256" key="1">
    <source>
        <dbReference type="SAM" id="SignalP"/>
    </source>
</evidence>
<name>A0A380MPV3_9GAMM</name>
<dbReference type="RefSeq" id="WP_072577547.1">
    <property type="nucleotide sequence ID" value="NZ_LWHB01000200.1"/>
</dbReference>
<keyword evidence="2" id="KW-0812">Transmembrane</keyword>
<accession>A0A380MPV3</accession>
<protein>
    <submittedName>
        <fullName evidence="2">Nickel uptake substrate-specific transmembrane region</fullName>
    </submittedName>
</protein>
<dbReference type="OrthoDB" id="3034796at2"/>
<gene>
    <name evidence="2" type="ORF">NCTC13337_00618</name>
</gene>
<keyword evidence="2" id="KW-0472">Membrane</keyword>
<evidence type="ECO:0000313" key="3">
    <source>
        <dbReference type="Proteomes" id="UP000254601"/>
    </source>
</evidence>
<proteinExistence type="predicted"/>
<organism evidence="2 3">
    <name type="scientific">Suttonella ornithocola</name>
    <dbReference type="NCBI Taxonomy" id="279832"/>
    <lineage>
        <taxon>Bacteria</taxon>
        <taxon>Pseudomonadati</taxon>
        <taxon>Pseudomonadota</taxon>
        <taxon>Gammaproteobacteria</taxon>
        <taxon>Cardiobacteriales</taxon>
        <taxon>Cardiobacteriaceae</taxon>
        <taxon>Suttonella</taxon>
    </lineage>
</organism>
<dbReference type="AlphaFoldDB" id="A0A380MPV3"/>
<dbReference type="InterPro" id="IPR019613">
    <property type="entry name" value="DUF4198"/>
</dbReference>
<dbReference type="EMBL" id="UHIC01000001">
    <property type="protein sequence ID" value="SUO94204.1"/>
    <property type="molecule type" value="Genomic_DNA"/>
</dbReference>
<sequence>MKKYLSIALIAACSTTAFAHSLWVIGDNNKDTVSVNLIYGHDFPEPEIIPEERLSIFEAPVIHGENFKEVLKQAGAENYHYEGKAKLKEGTYLLSAYYQPTSWVKDDAGKWYMNKTRKDIKNAVLCETAVMQGKSILTVGNDDGSYAQTVLGKGIEITPLANSNALKVDATIPFRLTKNGEPVADAVILGSYDGYGFSGHDIPMPFYAKTNKKGEFEFKALKPGLWYLTTELEEDSGNADCEIDFTEVTLTFEVK</sequence>
<feature type="signal peptide" evidence="1">
    <location>
        <begin position="1"/>
        <end position="19"/>
    </location>
</feature>
<dbReference type="Pfam" id="PF10670">
    <property type="entry name" value="DUF4198"/>
    <property type="match status" value="1"/>
</dbReference>
<evidence type="ECO:0000313" key="2">
    <source>
        <dbReference type="EMBL" id="SUO94204.1"/>
    </source>
</evidence>
<keyword evidence="3" id="KW-1185">Reference proteome</keyword>
<feature type="chain" id="PRO_5017021255" evidence="1">
    <location>
        <begin position="20"/>
        <end position="255"/>
    </location>
</feature>
<keyword evidence="1" id="KW-0732">Signal</keyword>
<reference evidence="2 3" key="1">
    <citation type="submission" date="2018-06" db="EMBL/GenBank/DDBJ databases">
        <authorList>
            <consortium name="Pathogen Informatics"/>
            <person name="Doyle S."/>
        </authorList>
    </citation>
    <scope>NUCLEOTIDE SEQUENCE [LARGE SCALE GENOMIC DNA]</scope>
    <source>
        <strain evidence="2 3">NCTC13337</strain>
    </source>
</reference>